<reference evidence="14 15" key="1">
    <citation type="journal article" date="2019" name="Nat. Ecol. Evol.">
        <title>Megaphylogeny resolves global patterns of mushroom evolution.</title>
        <authorList>
            <person name="Varga T."/>
            <person name="Krizsan K."/>
            <person name="Foldi C."/>
            <person name="Dima B."/>
            <person name="Sanchez-Garcia M."/>
            <person name="Sanchez-Ramirez S."/>
            <person name="Szollosi G.J."/>
            <person name="Szarkandi J.G."/>
            <person name="Papp V."/>
            <person name="Albert L."/>
            <person name="Andreopoulos W."/>
            <person name="Angelini C."/>
            <person name="Antonin V."/>
            <person name="Barry K.W."/>
            <person name="Bougher N.L."/>
            <person name="Buchanan P."/>
            <person name="Buyck B."/>
            <person name="Bense V."/>
            <person name="Catcheside P."/>
            <person name="Chovatia M."/>
            <person name="Cooper J."/>
            <person name="Damon W."/>
            <person name="Desjardin D."/>
            <person name="Finy P."/>
            <person name="Geml J."/>
            <person name="Haridas S."/>
            <person name="Hughes K."/>
            <person name="Justo A."/>
            <person name="Karasinski D."/>
            <person name="Kautmanova I."/>
            <person name="Kiss B."/>
            <person name="Kocsube S."/>
            <person name="Kotiranta H."/>
            <person name="LaButti K.M."/>
            <person name="Lechner B.E."/>
            <person name="Liimatainen K."/>
            <person name="Lipzen A."/>
            <person name="Lukacs Z."/>
            <person name="Mihaltcheva S."/>
            <person name="Morgado L.N."/>
            <person name="Niskanen T."/>
            <person name="Noordeloos M.E."/>
            <person name="Ohm R.A."/>
            <person name="Ortiz-Santana B."/>
            <person name="Ovrebo C."/>
            <person name="Racz N."/>
            <person name="Riley R."/>
            <person name="Savchenko A."/>
            <person name="Shiryaev A."/>
            <person name="Soop K."/>
            <person name="Spirin V."/>
            <person name="Szebenyi C."/>
            <person name="Tomsovsky M."/>
            <person name="Tulloss R.E."/>
            <person name="Uehling J."/>
            <person name="Grigoriev I.V."/>
            <person name="Vagvolgyi C."/>
            <person name="Papp T."/>
            <person name="Martin F.M."/>
            <person name="Miettinen O."/>
            <person name="Hibbett D.S."/>
            <person name="Nagy L.G."/>
        </authorList>
    </citation>
    <scope>NUCLEOTIDE SEQUENCE [LARGE SCALE GENOMIC DNA]</scope>
    <source>
        <strain evidence="14 15">OMC1185</strain>
    </source>
</reference>
<comment type="similarity">
    <text evidence="1 10">Belongs to the eukaryotic-type primase large subunit family.</text>
</comment>
<dbReference type="GO" id="GO:0003677">
    <property type="term" value="F:DNA binding"/>
    <property type="evidence" value="ECO:0007669"/>
    <property type="project" value="UniProtKB-UniRule"/>
</dbReference>
<feature type="region of interest" description="Disordered" evidence="12">
    <location>
        <begin position="457"/>
        <end position="503"/>
    </location>
</feature>
<dbReference type="CDD" id="cd07322">
    <property type="entry name" value="PriL_PriS_Eukaryotic"/>
    <property type="match status" value="1"/>
</dbReference>
<evidence type="ECO:0000256" key="5">
    <source>
        <dbReference type="ARBA" id="ARBA00022705"/>
    </source>
</evidence>
<gene>
    <name evidence="14" type="ORF">OE88DRAFT_1653613</name>
</gene>
<dbReference type="AlphaFoldDB" id="A0A5C3NBH0"/>
<feature type="binding site" evidence="11">
    <location>
        <position position="307"/>
    </location>
    <ligand>
        <name>[4Fe-4S] cluster</name>
        <dbReference type="ChEBI" id="CHEBI:49883"/>
    </ligand>
</feature>
<comment type="cofactor">
    <cofactor evidence="10">
        <name>[4Fe-4S] cluster</name>
        <dbReference type="ChEBI" id="CHEBI:49883"/>
    </cofactor>
    <text evidence="10">Binds 1 [4Fe-4S] cluster.</text>
</comment>
<feature type="region of interest" description="Disordered" evidence="12">
    <location>
        <begin position="1"/>
        <end position="27"/>
    </location>
</feature>
<dbReference type="PANTHER" id="PTHR10537:SF3">
    <property type="entry name" value="DNA PRIMASE LARGE SUBUNIT"/>
    <property type="match status" value="1"/>
</dbReference>
<evidence type="ECO:0000256" key="11">
    <source>
        <dbReference type="PIRSR" id="PIRSR009449-1"/>
    </source>
</evidence>
<evidence type="ECO:0000256" key="10">
    <source>
        <dbReference type="PIRNR" id="PIRNR009449"/>
    </source>
</evidence>
<keyword evidence="3 10" id="KW-0004">4Fe-4S</keyword>
<proteinExistence type="inferred from homology"/>
<evidence type="ECO:0000256" key="8">
    <source>
        <dbReference type="ARBA" id="ARBA00023014"/>
    </source>
</evidence>
<evidence type="ECO:0000256" key="9">
    <source>
        <dbReference type="ARBA" id="ARBA00023125"/>
    </source>
</evidence>
<dbReference type="PIRSF" id="PIRSF009449">
    <property type="entry name" value="DNA_primase_large_subunit"/>
    <property type="match status" value="1"/>
</dbReference>
<evidence type="ECO:0000256" key="2">
    <source>
        <dbReference type="ARBA" id="ARBA00019038"/>
    </source>
</evidence>
<evidence type="ECO:0000256" key="3">
    <source>
        <dbReference type="ARBA" id="ARBA00022485"/>
    </source>
</evidence>
<dbReference type="FunFam" id="1.20.930.80:FF:000001">
    <property type="entry name" value="DNA primase large subunit"/>
    <property type="match status" value="1"/>
</dbReference>
<feature type="binding site" evidence="11">
    <location>
        <position position="446"/>
    </location>
    <ligand>
        <name>[4Fe-4S] cluster</name>
        <dbReference type="ChEBI" id="CHEBI:49883"/>
    </ligand>
</feature>
<dbReference type="Proteomes" id="UP000305948">
    <property type="component" value="Unassembled WGS sequence"/>
</dbReference>
<dbReference type="GO" id="GO:0005658">
    <property type="term" value="C:alpha DNA polymerase:primase complex"/>
    <property type="evidence" value="ECO:0007669"/>
    <property type="project" value="UniProtKB-ARBA"/>
</dbReference>
<evidence type="ECO:0000256" key="4">
    <source>
        <dbReference type="ARBA" id="ARBA00022515"/>
    </source>
</evidence>
<dbReference type="Pfam" id="PF26466">
    <property type="entry name" value="DNA_primase_lrg_N"/>
    <property type="match status" value="1"/>
</dbReference>
<evidence type="ECO:0000256" key="1">
    <source>
        <dbReference type="ARBA" id="ARBA00010564"/>
    </source>
</evidence>
<dbReference type="InterPro" id="IPR016558">
    <property type="entry name" value="DNA_primase_lsu_euk"/>
</dbReference>
<feature type="binding site" evidence="11">
    <location>
        <position position="385"/>
    </location>
    <ligand>
        <name>[4Fe-4S] cluster</name>
        <dbReference type="ChEBI" id="CHEBI:49883"/>
    </ligand>
</feature>
<feature type="domain" description="DNA primase large subunit C-terminal" evidence="13">
    <location>
        <begin position="298"/>
        <end position="477"/>
    </location>
</feature>
<feature type="binding site" evidence="11">
    <location>
        <position position="402"/>
    </location>
    <ligand>
        <name>[4Fe-4S] cluster</name>
        <dbReference type="ChEBI" id="CHEBI:49883"/>
    </ligand>
</feature>
<accession>A0A5C3NBH0</accession>
<evidence type="ECO:0000313" key="15">
    <source>
        <dbReference type="Proteomes" id="UP000305948"/>
    </source>
</evidence>
<keyword evidence="5 10" id="KW-0235">DNA replication</keyword>
<dbReference type="OrthoDB" id="421393at2759"/>
<comment type="function">
    <text evidence="10">DNA primase is the polymerase that synthesizes small RNA primers for the Okazaki fragments made during discontinuous DNA replication.</text>
</comment>
<keyword evidence="9 10" id="KW-0238">DNA-binding</keyword>
<protein>
    <recommendedName>
        <fullName evidence="2 10">DNA primase large subunit</fullName>
    </recommendedName>
</protein>
<evidence type="ECO:0000256" key="6">
    <source>
        <dbReference type="ARBA" id="ARBA00022723"/>
    </source>
</evidence>
<dbReference type="Gene3D" id="1.20.930.80">
    <property type="match status" value="1"/>
</dbReference>
<dbReference type="STRING" id="5364.A0A5C3NBH0"/>
<dbReference type="GO" id="GO:0006270">
    <property type="term" value="P:DNA replication initiation"/>
    <property type="evidence" value="ECO:0007669"/>
    <property type="project" value="TreeGrafter"/>
</dbReference>
<keyword evidence="15" id="KW-1185">Reference proteome</keyword>
<keyword evidence="4 10" id="KW-0639">Primosome</keyword>
<dbReference type="GO" id="GO:0046872">
    <property type="term" value="F:metal ion binding"/>
    <property type="evidence" value="ECO:0007669"/>
    <property type="project" value="UniProtKB-UniRule"/>
</dbReference>
<evidence type="ECO:0000259" key="13">
    <source>
        <dbReference type="Pfam" id="PF04104"/>
    </source>
</evidence>
<evidence type="ECO:0000256" key="7">
    <source>
        <dbReference type="ARBA" id="ARBA00023004"/>
    </source>
</evidence>
<name>A0A5C3NBH0_9AGAM</name>
<organism evidence="14 15">
    <name type="scientific">Heliocybe sulcata</name>
    <dbReference type="NCBI Taxonomy" id="5364"/>
    <lineage>
        <taxon>Eukaryota</taxon>
        <taxon>Fungi</taxon>
        <taxon>Dikarya</taxon>
        <taxon>Basidiomycota</taxon>
        <taxon>Agaricomycotina</taxon>
        <taxon>Agaricomycetes</taxon>
        <taxon>Gloeophyllales</taxon>
        <taxon>Gloeophyllaceae</taxon>
        <taxon>Heliocybe</taxon>
    </lineage>
</organism>
<evidence type="ECO:0000256" key="12">
    <source>
        <dbReference type="SAM" id="MobiDB-lite"/>
    </source>
</evidence>
<dbReference type="EMBL" id="ML213505">
    <property type="protein sequence ID" value="TFK55004.1"/>
    <property type="molecule type" value="Genomic_DNA"/>
</dbReference>
<keyword evidence="8 10" id="KW-0411">Iron-sulfur</keyword>
<dbReference type="GO" id="GO:0051539">
    <property type="term" value="F:4 iron, 4 sulfur cluster binding"/>
    <property type="evidence" value="ECO:0007669"/>
    <property type="project" value="UniProtKB-UniRule"/>
</dbReference>
<dbReference type="Pfam" id="PF04104">
    <property type="entry name" value="DNA_primase_lrg"/>
    <property type="match status" value="1"/>
</dbReference>
<dbReference type="InterPro" id="IPR058560">
    <property type="entry name" value="DNA_primase_C"/>
</dbReference>
<keyword evidence="7 10" id="KW-0408">Iron</keyword>
<dbReference type="GO" id="GO:0006269">
    <property type="term" value="P:DNA replication, synthesis of primer"/>
    <property type="evidence" value="ECO:0007669"/>
    <property type="project" value="UniProtKB-KW"/>
</dbReference>
<feature type="compositionally biased region" description="Basic and acidic residues" evidence="12">
    <location>
        <begin position="480"/>
        <end position="503"/>
    </location>
</feature>
<sequence length="503" mass="57678">MFKKGERKHSTTSSLKQEHPEVQLHSTTPYPHRLNFYDVPPVFDVTLEEFESAALARLRILAEIESSFVRNRPHDELKTVTDGQCKKYLPLNANTASLADLQSERRTDHVGHFVLRLAFCRSEELRRRFVKAEMTLFRVRWDTDDTGERNAFLKSRSFGWEEVGAKEKEMYKEELMAVPSSIKQSELRSQSDSGQYYKVRWTRVPDLVEKRRVFLKGGWAYVPEREQSSIVFQEFQTNLEKALDMTAKALPRLDEDSRLIPILNNLSQGFLAGVPSEWLSSSSSSAEGSGVKAEEIDDLAKKHFPMCMRNLHESLTRDRHLKHMGRLQYGLFLKVLGVSIDEAITFWRRSFNKITDDKFNKEYRYNIRHSYGLEGRRANYPAKSCQQILTQEQPGPNESHGCPYRHFSEDNLQSALLASYSAQGLKTTDLPEIMHTVRAGHYHVACTRVFEITHSRGGVKKGEGVGGGESVTHPNQYAARSRELEKAKQEKAENDRDAMLVDG</sequence>
<dbReference type="InterPro" id="IPR007238">
    <property type="entry name" value="DNA_primase_lsu_euk/arc"/>
</dbReference>
<dbReference type="PANTHER" id="PTHR10537">
    <property type="entry name" value="DNA PRIMASE LARGE SUBUNIT"/>
    <property type="match status" value="1"/>
</dbReference>
<evidence type="ECO:0000313" key="14">
    <source>
        <dbReference type="EMBL" id="TFK55004.1"/>
    </source>
</evidence>
<keyword evidence="6 10" id="KW-0479">Metal-binding</keyword>